<dbReference type="Proteomes" id="UP001297370">
    <property type="component" value="Unassembled WGS sequence"/>
</dbReference>
<proteinExistence type="predicted"/>
<dbReference type="Proteomes" id="UP000284472">
    <property type="component" value="Unassembled WGS sequence"/>
</dbReference>
<dbReference type="AlphaFoldDB" id="A0A3E4V0M4"/>
<reference evidence="1" key="2">
    <citation type="submission" date="2021-10" db="EMBL/GenBank/DDBJ databases">
        <title>Collection of gut derived symbiotic bacterial strains cultured from healthy donors.</title>
        <authorList>
            <person name="Lin H."/>
            <person name="Littmann E."/>
            <person name="Claire K."/>
            <person name="Pamer E."/>
        </authorList>
    </citation>
    <scope>NUCLEOTIDE SEQUENCE</scope>
    <source>
        <strain evidence="1">MSK.23.18</strain>
    </source>
</reference>
<evidence type="ECO:0000313" key="5">
    <source>
        <dbReference type="Proteomes" id="UP000284472"/>
    </source>
</evidence>
<evidence type="ECO:0000313" key="3">
    <source>
        <dbReference type="EMBL" id="RHD00726.1"/>
    </source>
</evidence>
<reference evidence="4 5" key="1">
    <citation type="submission" date="2018-08" db="EMBL/GenBank/DDBJ databases">
        <title>A genome reference for cultivated species of the human gut microbiota.</title>
        <authorList>
            <person name="Zou Y."/>
            <person name="Xue W."/>
            <person name="Luo G."/>
        </authorList>
    </citation>
    <scope>NUCLEOTIDE SEQUENCE [LARGE SCALE GENOMIC DNA]</scope>
    <source>
        <strain evidence="3 5">AM32-6</strain>
        <strain evidence="2 4">TF01-20-2</strain>
    </source>
</reference>
<dbReference type="Proteomes" id="UP000260808">
    <property type="component" value="Unassembled WGS sequence"/>
</dbReference>
<organism evidence="2 4">
    <name type="scientific">Mediterraneibacter gnavus</name>
    <name type="common">Ruminococcus gnavus</name>
    <dbReference type="NCBI Taxonomy" id="33038"/>
    <lineage>
        <taxon>Bacteria</taxon>
        <taxon>Bacillati</taxon>
        <taxon>Bacillota</taxon>
        <taxon>Clostridia</taxon>
        <taxon>Lachnospirales</taxon>
        <taxon>Lachnospiraceae</taxon>
        <taxon>Mediterraneibacter</taxon>
    </lineage>
</organism>
<evidence type="ECO:0000313" key="1">
    <source>
        <dbReference type="EMBL" id="MCB5620012.1"/>
    </source>
</evidence>
<name>A0A3E4V0M4_MEDGN</name>
<comment type="caution">
    <text evidence="2">The sequence shown here is derived from an EMBL/GenBank/DDBJ whole genome shotgun (WGS) entry which is preliminary data.</text>
</comment>
<dbReference type="EMBL" id="QSIR01000042">
    <property type="protein sequence ID" value="RHD00726.1"/>
    <property type="molecule type" value="Genomic_DNA"/>
</dbReference>
<gene>
    <name evidence="3" type="ORF">DW812_16940</name>
    <name evidence="2" type="ORF">DXC31_13030</name>
    <name evidence="1" type="ORF">LIQ08_12765</name>
</gene>
<sequence length="365" mass="42475">MDKWETLERKEKKGDILLKMIAISGEMPANLPEKIVGSKSYTASLITDLKKKGYLLLRYREGLRGYVLGKKGKNYLLQDYRQEVGSYLIGASETNHVKSELEKRLRLHRMSQIWGYFFMHGNLIFATEKPKIFTQDCYGKTSLGTYYGSQELKQGTDQVKGSRACGLYMKNEEVFVVYNSMGNLMKWSKKMETAMRCWVERNLLKTGITWQGKAILFGDSMKLLRKILLSSGGVKQELFQTDDVYEQYYFVPQDKEGAYLQIELLTDKERSHAFSTFLETILDEVERNEFPIYAGLKKGIPVYFVYELELRKLQMVKQDMERRGRGMAVCFDYQQELLKDYYGEGVEIMVLDCKKVKQYLLAMEA</sequence>
<dbReference type="EMBL" id="QSSX01000036">
    <property type="protein sequence ID" value="RGM21038.1"/>
    <property type="molecule type" value="Genomic_DNA"/>
</dbReference>
<protein>
    <submittedName>
        <fullName evidence="2">Uncharacterized protein</fullName>
    </submittedName>
</protein>
<accession>A0A3E4V0M4</accession>
<evidence type="ECO:0000313" key="4">
    <source>
        <dbReference type="Proteomes" id="UP000260808"/>
    </source>
</evidence>
<dbReference type="EMBL" id="JAJBOM010000019">
    <property type="protein sequence ID" value="MCB5620012.1"/>
    <property type="molecule type" value="Genomic_DNA"/>
</dbReference>
<dbReference type="RefSeq" id="WP_118044208.1">
    <property type="nucleotide sequence ID" value="NZ_BAABXJ010000001.1"/>
</dbReference>
<evidence type="ECO:0000313" key="2">
    <source>
        <dbReference type="EMBL" id="RGM21038.1"/>
    </source>
</evidence>